<evidence type="ECO:0000256" key="6">
    <source>
        <dbReference type="ARBA" id="ARBA00022777"/>
    </source>
</evidence>
<accession>A0ABT1DSK4</accession>
<dbReference type="InterPro" id="IPR003594">
    <property type="entry name" value="HATPase_dom"/>
</dbReference>
<feature type="transmembrane region" description="Helical" evidence="9">
    <location>
        <begin position="34"/>
        <end position="51"/>
    </location>
</feature>
<dbReference type="SMART" id="SM00387">
    <property type="entry name" value="HATPase_c"/>
    <property type="match status" value="1"/>
</dbReference>
<keyword evidence="5" id="KW-0547">Nucleotide-binding</keyword>
<dbReference type="InterPro" id="IPR050482">
    <property type="entry name" value="Sensor_HK_TwoCompSys"/>
</dbReference>
<dbReference type="Pfam" id="PF07730">
    <property type="entry name" value="HisKA_3"/>
    <property type="match status" value="1"/>
</dbReference>
<keyword evidence="3" id="KW-0597">Phosphoprotein</keyword>
<name>A0ABT1DSK4_9ACTN</name>
<protein>
    <recommendedName>
        <fullName evidence="2">histidine kinase</fullName>
        <ecNumber evidence="2">2.7.13.3</ecNumber>
    </recommendedName>
</protein>
<comment type="caution">
    <text evidence="11">The sequence shown here is derived from an EMBL/GenBank/DDBJ whole genome shotgun (WGS) entry which is preliminary data.</text>
</comment>
<reference evidence="11 12" key="1">
    <citation type="submission" date="2022-06" db="EMBL/GenBank/DDBJ databases">
        <title>New Species of the Genus Actinoplanes, ActinopZanes ferrugineus.</title>
        <authorList>
            <person name="Ding P."/>
        </authorList>
    </citation>
    <scope>NUCLEOTIDE SEQUENCE [LARGE SCALE GENOMIC DNA]</scope>
    <source>
        <strain evidence="11 12">TRM88003</strain>
    </source>
</reference>
<dbReference type="EMBL" id="JAMYJR010000027">
    <property type="protein sequence ID" value="MCO8273795.1"/>
    <property type="molecule type" value="Genomic_DNA"/>
</dbReference>
<dbReference type="InterPro" id="IPR011712">
    <property type="entry name" value="Sig_transdc_His_kin_sub3_dim/P"/>
</dbReference>
<dbReference type="PANTHER" id="PTHR24421:SF10">
    <property type="entry name" value="NITRATE_NITRITE SENSOR PROTEIN NARQ"/>
    <property type="match status" value="1"/>
</dbReference>
<dbReference type="SUPFAM" id="SSF55874">
    <property type="entry name" value="ATPase domain of HSP90 chaperone/DNA topoisomerase II/histidine kinase"/>
    <property type="match status" value="1"/>
</dbReference>
<keyword evidence="4" id="KW-0808">Transferase</keyword>
<evidence type="ECO:0000256" key="5">
    <source>
        <dbReference type="ARBA" id="ARBA00022741"/>
    </source>
</evidence>
<evidence type="ECO:0000256" key="1">
    <source>
        <dbReference type="ARBA" id="ARBA00000085"/>
    </source>
</evidence>
<dbReference type="RefSeq" id="WP_253239874.1">
    <property type="nucleotide sequence ID" value="NZ_JAMYJR010000027.1"/>
</dbReference>
<evidence type="ECO:0000256" key="8">
    <source>
        <dbReference type="ARBA" id="ARBA00023012"/>
    </source>
</evidence>
<dbReference type="Gene3D" id="1.20.5.1930">
    <property type="match status" value="1"/>
</dbReference>
<dbReference type="GO" id="GO:0016301">
    <property type="term" value="F:kinase activity"/>
    <property type="evidence" value="ECO:0007669"/>
    <property type="project" value="UniProtKB-KW"/>
</dbReference>
<evidence type="ECO:0000256" key="7">
    <source>
        <dbReference type="ARBA" id="ARBA00022840"/>
    </source>
</evidence>
<dbReference type="Gene3D" id="3.30.565.10">
    <property type="entry name" value="Histidine kinase-like ATPase, C-terminal domain"/>
    <property type="match status" value="1"/>
</dbReference>
<evidence type="ECO:0000313" key="12">
    <source>
        <dbReference type="Proteomes" id="UP001523369"/>
    </source>
</evidence>
<evidence type="ECO:0000256" key="3">
    <source>
        <dbReference type="ARBA" id="ARBA00022553"/>
    </source>
</evidence>
<keyword evidence="6 11" id="KW-0418">Kinase</keyword>
<feature type="transmembrane region" description="Helical" evidence="9">
    <location>
        <begin position="80"/>
        <end position="99"/>
    </location>
</feature>
<evidence type="ECO:0000256" key="9">
    <source>
        <dbReference type="SAM" id="Phobius"/>
    </source>
</evidence>
<feature type="transmembrane region" description="Helical" evidence="9">
    <location>
        <begin position="7"/>
        <end position="28"/>
    </location>
</feature>
<evidence type="ECO:0000256" key="2">
    <source>
        <dbReference type="ARBA" id="ARBA00012438"/>
    </source>
</evidence>
<sequence length="375" mass="40127">MLAVRRLLPWLWWGALLIVLSLVAFVLAPAGNEIVLGLALLVLVVVTVLLWRGHRLSALATLLAATAGVLLVGADSQFVQALAIPLIIFSDVVLGMVAALDPPRRARPALVVTAAAQAGWAMAQPGPDVLVVLVIEGLALVTAWVIGLSLGQRRRYAAAQREQAETRAVQAERLRIARELHDMIAHSFGVISVQAGMGRRVIDTQPEEARTALANIEETSRDTAAALRRMLGTLRRTDPGSGPELRDPAPGLADLDALVTRSAQAGVRVEVRREGDRTPLPPEIDLSAYRIIQESVTNVIRHAGVDHCEVLVTQHGDELTVEVTDLGRGGRPSFGYGLSGMRERVSLLDGQFEAGPGPDGGFRIRARLPLPALTA</sequence>
<dbReference type="Pfam" id="PF02518">
    <property type="entry name" value="HATPase_c"/>
    <property type="match status" value="1"/>
</dbReference>
<evidence type="ECO:0000259" key="10">
    <source>
        <dbReference type="SMART" id="SM00387"/>
    </source>
</evidence>
<keyword evidence="9" id="KW-1133">Transmembrane helix</keyword>
<keyword evidence="9" id="KW-0812">Transmembrane</keyword>
<dbReference type="CDD" id="cd16917">
    <property type="entry name" value="HATPase_UhpB-NarQ-NarX-like"/>
    <property type="match status" value="1"/>
</dbReference>
<keyword evidence="8" id="KW-0902">Two-component regulatory system</keyword>
<feature type="transmembrane region" description="Helical" evidence="9">
    <location>
        <begin position="56"/>
        <end position="74"/>
    </location>
</feature>
<dbReference type="InterPro" id="IPR036890">
    <property type="entry name" value="HATPase_C_sf"/>
</dbReference>
<evidence type="ECO:0000313" key="11">
    <source>
        <dbReference type="EMBL" id="MCO8273795.1"/>
    </source>
</evidence>
<gene>
    <name evidence="11" type="ORF">M1L60_24665</name>
</gene>
<organism evidence="11 12">
    <name type="scientific">Paractinoplanes aksuensis</name>
    <dbReference type="NCBI Taxonomy" id="2939490"/>
    <lineage>
        <taxon>Bacteria</taxon>
        <taxon>Bacillati</taxon>
        <taxon>Actinomycetota</taxon>
        <taxon>Actinomycetes</taxon>
        <taxon>Micromonosporales</taxon>
        <taxon>Micromonosporaceae</taxon>
        <taxon>Paractinoplanes</taxon>
    </lineage>
</organism>
<feature type="transmembrane region" description="Helical" evidence="9">
    <location>
        <begin position="129"/>
        <end position="151"/>
    </location>
</feature>
<proteinExistence type="predicted"/>
<dbReference type="EC" id="2.7.13.3" evidence="2"/>
<dbReference type="Proteomes" id="UP001523369">
    <property type="component" value="Unassembled WGS sequence"/>
</dbReference>
<keyword evidence="9" id="KW-0472">Membrane</keyword>
<evidence type="ECO:0000256" key="4">
    <source>
        <dbReference type="ARBA" id="ARBA00022679"/>
    </source>
</evidence>
<dbReference type="PANTHER" id="PTHR24421">
    <property type="entry name" value="NITRATE/NITRITE SENSOR PROTEIN NARX-RELATED"/>
    <property type="match status" value="1"/>
</dbReference>
<keyword evidence="7" id="KW-0067">ATP-binding</keyword>
<comment type="catalytic activity">
    <reaction evidence="1">
        <text>ATP + protein L-histidine = ADP + protein N-phospho-L-histidine.</text>
        <dbReference type="EC" id="2.7.13.3"/>
    </reaction>
</comment>
<feature type="domain" description="Histidine kinase/HSP90-like ATPase" evidence="10">
    <location>
        <begin position="283"/>
        <end position="372"/>
    </location>
</feature>
<keyword evidence="12" id="KW-1185">Reference proteome</keyword>